<proteinExistence type="predicted"/>
<evidence type="ECO:0000256" key="4">
    <source>
        <dbReference type="ARBA" id="ARBA00022729"/>
    </source>
</evidence>
<dbReference type="Proteomes" id="UP000270487">
    <property type="component" value="Chromosome"/>
</dbReference>
<keyword evidence="4 7" id="KW-0732">Signal</keyword>
<dbReference type="NCBIfam" id="NF007568">
    <property type="entry name" value="PRK10199.1"/>
    <property type="match status" value="1"/>
</dbReference>
<dbReference type="GO" id="GO:0004177">
    <property type="term" value="F:aminopeptidase activity"/>
    <property type="evidence" value="ECO:0007669"/>
    <property type="project" value="UniProtKB-KW"/>
</dbReference>
<dbReference type="InterPro" id="IPR007484">
    <property type="entry name" value="Peptidase_M28"/>
</dbReference>
<keyword evidence="6" id="KW-0862">Zinc</keyword>
<dbReference type="PANTHER" id="PTHR12147">
    <property type="entry name" value="METALLOPEPTIDASE M28 FAMILY MEMBER"/>
    <property type="match status" value="1"/>
</dbReference>
<dbReference type="FunFam" id="3.40.630.10:FF:000038">
    <property type="entry name" value="Alkaline phosphatase isozyme conversion"/>
    <property type="match status" value="1"/>
</dbReference>
<evidence type="ECO:0000256" key="7">
    <source>
        <dbReference type="SAM" id="SignalP"/>
    </source>
</evidence>
<evidence type="ECO:0000256" key="2">
    <source>
        <dbReference type="ARBA" id="ARBA00022670"/>
    </source>
</evidence>
<keyword evidence="5 9" id="KW-0378">Hydrolase</keyword>
<evidence type="ECO:0000256" key="3">
    <source>
        <dbReference type="ARBA" id="ARBA00022723"/>
    </source>
</evidence>
<feature type="chain" id="PRO_5019379240" evidence="7">
    <location>
        <begin position="25"/>
        <end position="360"/>
    </location>
</feature>
<evidence type="ECO:0000313" key="10">
    <source>
        <dbReference type="Proteomes" id="UP000270487"/>
    </source>
</evidence>
<evidence type="ECO:0000256" key="6">
    <source>
        <dbReference type="ARBA" id="ARBA00022833"/>
    </source>
</evidence>
<accession>A0A448S8J7</accession>
<keyword evidence="2" id="KW-0645">Protease</keyword>
<feature type="signal peptide" evidence="7">
    <location>
        <begin position="1"/>
        <end position="24"/>
    </location>
</feature>
<sequence>MFSRLCLRAGLLLVALGSAVSVSAATKPVKEAPMGQFAAKQIRHIATYFPGRMAGSPAELLAADYLKQQFTEMGYPANTRTFDARYLYTNKDTSENWRKISVTSVIATKKGERPQQVIIMAHFDTYTPLSDDEVDNNLGGLTLQGVDDNASGVGVMLELANRLKNIPTTYSLRFVAMSGEELKSVGAKNYLGRMTQEERNNTLLVINLDSLITGDRLYFHSGRNTEPEVVVRSRDRALSIAHRYGIEAAINPGSKGFPTGTGCCSDQIVFDNAKIPVMAVEATNWSLGDRDGYQQRAVSPNFPQGITWHRPQYDNLQYLETHLPGRIDKRSRDSVRILLPLVKEWVQAHPAPEPKKKQKK</sequence>
<dbReference type="EC" id="3.4.11.6" evidence="9"/>
<dbReference type="Gene3D" id="3.40.630.10">
    <property type="entry name" value="Zn peptidases"/>
    <property type="match status" value="1"/>
</dbReference>
<dbReference type="SUPFAM" id="SSF53187">
    <property type="entry name" value="Zn-dependent exopeptidases"/>
    <property type="match status" value="1"/>
</dbReference>
<reference evidence="9 10" key="1">
    <citation type="submission" date="2018-12" db="EMBL/GenBank/DDBJ databases">
        <authorList>
            <consortium name="Pathogen Informatics"/>
        </authorList>
    </citation>
    <scope>NUCLEOTIDE SEQUENCE [LARGE SCALE GENOMIC DNA]</scope>
    <source>
        <strain evidence="9 10">NCTC13193</strain>
    </source>
</reference>
<organism evidence="9 10">
    <name type="scientific">Serratia fonticola</name>
    <dbReference type="NCBI Taxonomy" id="47917"/>
    <lineage>
        <taxon>Bacteria</taxon>
        <taxon>Pseudomonadati</taxon>
        <taxon>Pseudomonadota</taxon>
        <taxon>Gammaproteobacteria</taxon>
        <taxon>Enterobacterales</taxon>
        <taxon>Yersiniaceae</taxon>
        <taxon>Serratia</taxon>
    </lineage>
</organism>
<dbReference type="InterPro" id="IPR045175">
    <property type="entry name" value="M28_fam"/>
</dbReference>
<evidence type="ECO:0000259" key="8">
    <source>
        <dbReference type="Pfam" id="PF04389"/>
    </source>
</evidence>
<dbReference type="GO" id="GO:0006508">
    <property type="term" value="P:proteolysis"/>
    <property type="evidence" value="ECO:0007669"/>
    <property type="project" value="UniProtKB-KW"/>
</dbReference>
<keyword evidence="3" id="KW-0479">Metal-binding</keyword>
<dbReference type="AlphaFoldDB" id="A0A448S8J7"/>
<dbReference type="GO" id="GO:0046872">
    <property type="term" value="F:metal ion binding"/>
    <property type="evidence" value="ECO:0007669"/>
    <property type="project" value="UniProtKB-KW"/>
</dbReference>
<dbReference type="Pfam" id="PF04389">
    <property type="entry name" value="Peptidase_M28"/>
    <property type="match status" value="1"/>
</dbReference>
<evidence type="ECO:0000256" key="1">
    <source>
        <dbReference type="ARBA" id="ARBA00022438"/>
    </source>
</evidence>
<dbReference type="PANTHER" id="PTHR12147:SF56">
    <property type="entry name" value="AMINOPEPTIDASE YDR415C-RELATED"/>
    <property type="match status" value="1"/>
</dbReference>
<evidence type="ECO:0000256" key="5">
    <source>
        <dbReference type="ARBA" id="ARBA00022801"/>
    </source>
</evidence>
<dbReference type="GO" id="GO:0008235">
    <property type="term" value="F:metalloexopeptidase activity"/>
    <property type="evidence" value="ECO:0007669"/>
    <property type="project" value="InterPro"/>
</dbReference>
<protein>
    <submittedName>
        <fullName evidence="9">Arginyl aminopeptidase</fullName>
        <ecNumber evidence="9">3.4.11.6</ecNumber>
    </submittedName>
</protein>
<name>A0A448S8J7_SERFO</name>
<feature type="domain" description="Peptidase M28" evidence="8">
    <location>
        <begin position="105"/>
        <end position="328"/>
    </location>
</feature>
<dbReference type="EMBL" id="LR134492">
    <property type="protein sequence ID" value="VEI64021.1"/>
    <property type="molecule type" value="Genomic_DNA"/>
</dbReference>
<keyword evidence="1 9" id="KW-0031">Aminopeptidase</keyword>
<gene>
    <name evidence="9" type="primary">ywaD</name>
    <name evidence="9" type="ORF">NCTC13193_00974</name>
</gene>
<evidence type="ECO:0000313" key="9">
    <source>
        <dbReference type="EMBL" id="VEI64021.1"/>
    </source>
</evidence>